<comment type="caution">
    <text evidence="5">The sequence shown here is derived from an EMBL/GenBank/DDBJ whole genome shotgun (WGS) entry which is preliminary data.</text>
</comment>
<proteinExistence type="inferred from homology"/>
<dbReference type="InterPro" id="IPR056900">
    <property type="entry name" value="COB_C"/>
</dbReference>
<comment type="similarity">
    <text evidence="1">Belongs to the COBRA family.</text>
</comment>
<dbReference type="GO" id="GO:0010215">
    <property type="term" value="P:cellulose microfibril organization"/>
    <property type="evidence" value="ECO:0007669"/>
    <property type="project" value="InterPro"/>
</dbReference>
<dbReference type="AlphaFoldDB" id="A0AAX6FSW8"/>
<gene>
    <name evidence="5" type="ORF">M6B38_403235</name>
</gene>
<dbReference type="Pfam" id="PF25079">
    <property type="entry name" value="COB_C"/>
    <property type="match status" value="2"/>
</dbReference>
<keyword evidence="6" id="KW-1185">Reference proteome</keyword>
<keyword evidence="3" id="KW-0325">Glycoprotein</keyword>
<evidence type="ECO:0000313" key="5">
    <source>
        <dbReference type="EMBL" id="KAJ6819283.1"/>
    </source>
</evidence>
<dbReference type="InterPro" id="IPR006918">
    <property type="entry name" value="COBRA_pln"/>
</dbReference>
<dbReference type="Proteomes" id="UP001140949">
    <property type="component" value="Unassembled WGS sequence"/>
</dbReference>
<evidence type="ECO:0000259" key="4">
    <source>
        <dbReference type="Pfam" id="PF25079"/>
    </source>
</evidence>
<dbReference type="PANTHER" id="PTHR31673:SF3">
    <property type="entry name" value="COBRA-LIKE PROTEIN 4"/>
    <property type="match status" value="1"/>
</dbReference>
<feature type="domain" description="COBRA C-terminal" evidence="4">
    <location>
        <begin position="169"/>
        <end position="201"/>
    </location>
</feature>
<accession>A0AAX6FSW8</accession>
<organism evidence="5 6">
    <name type="scientific">Iris pallida</name>
    <name type="common">Sweet iris</name>
    <dbReference type="NCBI Taxonomy" id="29817"/>
    <lineage>
        <taxon>Eukaryota</taxon>
        <taxon>Viridiplantae</taxon>
        <taxon>Streptophyta</taxon>
        <taxon>Embryophyta</taxon>
        <taxon>Tracheophyta</taxon>
        <taxon>Spermatophyta</taxon>
        <taxon>Magnoliopsida</taxon>
        <taxon>Liliopsida</taxon>
        <taxon>Asparagales</taxon>
        <taxon>Iridaceae</taxon>
        <taxon>Iridoideae</taxon>
        <taxon>Irideae</taxon>
        <taxon>Iris</taxon>
    </lineage>
</organism>
<evidence type="ECO:0000256" key="2">
    <source>
        <dbReference type="ARBA" id="ARBA00022729"/>
    </source>
</evidence>
<dbReference type="Pfam" id="PF04833">
    <property type="entry name" value="COBRA"/>
    <property type="match status" value="1"/>
</dbReference>
<evidence type="ECO:0000256" key="1">
    <source>
        <dbReference type="ARBA" id="ARBA00005507"/>
    </source>
</evidence>
<dbReference type="GO" id="GO:0052324">
    <property type="term" value="P:plant-type cell wall cellulose biosynthetic process"/>
    <property type="evidence" value="ECO:0007669"/>
    <property type="project" value="TreeGrafter"/>
</dbReference>
<feature type="domain" description="COBRA C-terminal" evidence="4">
    <location>
        <begin position="213"/>
        <end position="350"/>
    </location>
</feature>
<dbReference type="GO" id="GO:0005886">
    <property type="term" value="C:plasma membrane"/>
    <property type="evidence" value="ECO:0007669"/>
    <property type="project" value="TreeGrafter"/>
</dbReference>
<name>A0AAX6FSW8_IRIPA</name>
<dbReference type="PANTHER" id="PTHR31673">
    <property type="entry name" value="PROTEIN COBRA"/>
    <property type="match status" value="1"/>
</dbReference>
<keyword evidence="2" id="KW-0732">Signal</keyword>
<protein>
    <submittedName>
        <fullName evidence="5">COBRA-like protein 1 isoform X2</fullName>
    </submittedName>
</protein>
<evidence type="ECO:0000256" key="3">
    <source>
        <dbReference type="ARBA" id="ARBA00023180"/>
    </source>
</evidence>
<evidence type="ECO:0000313" key="6">
    <source>
        <dbReference type="Proteomes" id="UP001140949"/>
    </source>
</evidence>
<sequence length="360" mass="40376">MGYNAMDSRWLHSPGWRLRWTWAEKEVIWSIIGARSTEQGDCSRFEGNIPHSCMKDPKVVDLPLGTPYNMQIANCCRGGLISSYVQDPATASSSFHSSVGASGNNNKTVRLPKNFTIRDPGLGYTCGPAKIVKSTRFRSASGRRTTQVLMTWNVTCTYSSFLARKTSACCVSLSSFYNKTIVNCPNCACGCQNSSCLKKDEPSSASIGSPSKSSFLQAIQCSSHMCPIRVHWHVERNLKKYWLVNVTITNFNYGMNYSDWNLVIQHPQFDNLALTFGSNYRSLTSPSGINDTAMLWGIKHYNDLLREAGPFGQVQSKLQFRKNSSTFTRQEGWTFPRRVYFNGDNCVMPTPDSWREGSSD</sequence>
<reference evidence="5" key="1">
    <citation type="journal article" date="2023" name="GigaByte">
        <title>Genome assembly of the bearded iris, Iris pallida Lam.</title>
        <authorList>
            <person name="Bruccoleri R.E."/>
            <person name="Oakeley E.J."/>
            <person name="Faust A.M.E."/>
            <person name="Altorfer M."/>
            <person name="Dessus-Babus S."/>
            <person name="Burckhardt D."/>
            <person name="Oertli M."/>
            <person name="Naumann U."/>
            <person name="Petersen F."/>
            <person name="Wong J."/>
        </authorList>
    </citation>
    <scope>NUCLEOTIDE SEQUENCE</scope>
    <source>
        <strain evidence="5">GSM-AAB239-AS_SAM_17_03QT</strain>
    </source>
</reference>
<dbReference type="PIRSF" id="PIRSF038122">
    <property type="entry name" value="COBRA"/>
    <property type="match status" value="1"/>
</dbReference>
<dbReference type="EMBL" id="JANAVB010026279">
    <property type="protein sequence ID" value="KAJ6819283.1"/>
    <property type="molecule type" value="Genomic_DNA"/>
</dbReference>
<reference evidence="5" key="2">
    <citation type="submission" date="2023-04" db="EMBL/GenBank/DDBJ databases">
        <authorList>
            <person name="Bruccoleri R.E."/>
            <person name="Oakeley E.J."/>
            <person name="Faust A.-M."/>
            <person name="Dessus-Babus S."/>
            <person name="Altorfer M."/>
            <person name="Burckhardt D."/>
            <person name="Oertli M."/>
            <person name="Naumann U."/>
            <person name="Petersen F."/>
            <person name="Wong J."/>
        </authorList>
    </citation>
    <scope>NUCLEOTIDE SEQUENCE</scope>
    <source>
        <strain evidence="5">GSM-AAB239-AS_SAM_17_03QT</strain>
        <tissue evidence="5">Leaf</tissue>
    </source>
</reference>